<proteinExistence type="predicted"/>
<name>A0A9D1KTT4_9FLAO</name>
<reference evidence="2" key="2">
    <citation type="journal article" date="2021" name="PeerJ">
        <title>Extensive microbial diversity within the chicken gut microbiome revealed by metagenomics and culture.</title>
        <authorList>
            <person name="Gilroy R."/>
            <person name="Ravi A."/>
            <person name="Getino M."/>
            <person name="Pursley I."/>
            <person name="Horton D.L."/>
            <person name="Alikhan N.F."/>
            <person name="Baker D."/>
            <person name="Gharbi K."/>
            <person name="Hall N."/>
            <person name="Watson M."/>
            <person name="Adriaenssens E.M."/>
            <person name="Foster-Nyarko E."/>
            <person name="Jarju S."/>
            <person name="Secka A."/>
            <person name="Antonio M."/>
            <person name="Oren A."/>
            <person name="Chaudhuri R.R."/>
            <person name="La Ragione R."/>
            <person name="Hildebrand F."/>
            <person name="Pallen M.J."/>
        </authorList>
    </citation>
    <scope>NUCLEOTIDE SEQUENCE</scope>
    <source>
        <strain evidence="2">1383</strain>
    </source>
</reference>
<gene>
    <name evidence="2" type="ORF">IAC44_00560</name>
</gene>
<sequence>MKTLLVLLFAPLALSAGCKSPSGATQTSTEAVAPATVLITQQAPTPKAPVKTAYGTAEFGMSFDQVAALPQFKDWFLDKDTPAISNFQEKIGELTYRVTLFFYQDRLYRVDITTADDLYKPVSRYETEIRSEVANLRDYFGRTYGKPTTDNGMPRSTGLEPGYIVQVYRWRLAGKMITIGISESRDGGEYKTVAQFYDTADFQAYKAGK</sequence>
<evidence type="ECO:0000313" key="3">
    <source>
        <dbReference type="Proteomes" id="UP000824161"/>
    </source>
</evidence>
<reference evidence="2" key="1">
    <citation type="submission" date="2020-10" db="EMBL/GenBank/DDBJ databases">
        <authorList>
            <person name="Gilroy R."/>
        </authorList>
    </citation>
    <scope>NUCLEOTIDE SEQUENCE</scope>
    <source>
        <strain evidence="2">1383</strain>
    </source>
</reference>
<evidence type="ECO:0000313" key="2">
    <source>
        <dbReference type="EMBL" id="HIT97310.1"/>
    </source>
</evidence>
<evidence type="ECO:0008006" key="4">
    <source>
        <dbReference type="Google" id="ProtNLM"/>
    </source>
</evidence>
<protein>
    <recommendedName>
        <fullName evidence="4">Lipoprotein</fullName>
    </recommendedName>
</protein>
<evidence type="ECO:0000256" key="1">
    <source>
        <dbReference type="SAM" id="SignalP"/>
    </source>
</evidence>
<dbReference type="Proteomes" id="UP000824161">
    <property type="component" value="Unassembled WGS sequence"/>
</dbReference>
<feature type="chain" id="PRO_5039719329" description="Lipoprotein" evidence="1">
    <location>
        <begin position="16"/>
        <end position="209"/>
    </location>
</feature>
<comment type="caution">
    <text evidence="2">The sequence shown here is derived from an EMBL/GenBank/DDBJ whole genome shotgun (WGS) entry which is preliminary data.</text>
</comment>
<dbReference type="EMBL" id="DVLY01000011">
    <property type="protein sequence ID" value="HIT97310.1"/>
    <property type="molecule type" value="Genomic_DNA"/>
</dbReference>
<dbReference type="AlphaFoldDB" id="A0A9D1KTT4"/>
<keyword evidence="1" id="KW-0732">Signal</keyword>
<dbReference type="PROSITE" id="PS51257">
    <property type="entry name" value="PROKAR_LIPOPROTEIN"/>
    <property type="match status" value="1"/>
</dbReference>
<accession>A0A9D1KTT4</accession>
<organism evidence="2 3">
    <name type="scientific">Candidatus Merdimorpha stercoravium</name>
    <dbReference type="NCBI Taxonomy" id="2840863"/>
    <lineage>
        <taxon>Bacteria</taxon>
        <taxon>Pseudomonadati</taxon>
        <taxon>Bacteroidota</taxon>
        <taxon>Flavobacteriia</taxon>
        <taxon>Flavobacteriales</taxon>
        <taxon>Candidatus Merdimorpha</taxon>
    </lineage>
</organism>
<feature type="signal peptide" evidence="1">
    <location>
        <begin position="1"/>
        <end position="15"/>
    </location>
</feature>